<gene>
    <name evidence="2" type="ORF">ANCCAN_17307</name>
</gene>
<comment type="caution">
    <text evidence="2">The sequence shown here is derived from an EMBL/GenBank/DDBJ whole genome shotgun (WGS) entry which is preliminary data.</text>
</comment>
<evidence type="ECO:0000256" key="1">
    <source>
        <dbReference type="SAM" id="MobiDB-lite"/>
    </source>
</evidence>
<dbReference type="EMBL" id="JOJR01000525">
    <property type="protein sequence ID" value="RCN36819.1"/>
    <property type="molecule type" value="Genomic_DNA"/>
</dbReference>
<protein>
    <submittedName>
        <fullName evidence="2">Uncharacterized protein</fullName>
    </submittedName>
</protein>
<name>A0A368G0N1_ANCCA</name>
<dbReference type="AlphaFoldDB" id="A0A368G0N1"/>
<dbReference type="OrthoDB" id="6155966at2759"/>
<keyword evidence="3" id="KW-1185">Reference proteome</keyword>
<proteinExistence type="predicted"/>
<organism evidence="2 3">
    <name type="scientific">Ancylostoma caninum</name>
    <name type="common">Dog hookworm</name>
    <dbReference type="NCBI Taxonomy" id="29170"/>
    <lineage>
        <taxon>Eukaryota</taxon>
        <taxon>Metazoa</taxon>
        <taxon>Ecdysozoa</taxon>
        <taxon>Nematoda</taxon>
        <taxon>Chromadorea</taxon>
        <taxon>Rhabditida</taxon>
        <taxon>Rhabditina</taxon>
        <taxon>Rhabditomorpha</taxon>
        <taxon>Strongyloidea</taxon>
        <taxon>Ancylostomatidae</taxon>
        <taxon>Ancylostomatinae</taxon>
        <taxon>Ancylostoma</taxon>
    </lineage>
</organism>
<dbReference type="STRING" id="29170.A0A368G0N1"/>
<accession>A0A368G0N1</accession>
<sequence length="148" mass="16176">MQPPSIGIVSTSTATISTVSYAMRRFQELHAHNNSMMRTGHPGDAKAIAISSRPPGSLSQAELRGEEHASPRPPKSISRKKDDKTNAAQLLFSQLMNSQTQSPSQVTVSADWLSAFLLNNPTLLPLLHHGHTGNEDAEVQLLCLYHRL</sequence>
<feature type="region of interest" description="Disordered" evidence="1">
    <location>
        <begin position="38"/>
        <end position="84"/>
    </location>
</feature>
<evidence type="ECO:0000313" key="3">
    <source>
        <dbReference type="Proteomes" id="UP000252519"/>
    </source>
</evidence>
<reference evidence="2 3" key="1">
    <citation type="submission" date="2014-10" db="EMBL/GenBank/DDBJ databases">
        <title>Draft genome of the hookworm Ancylostoma caninum.</title>
        <authorList>
            <person name="Mitreva M."/>
        </authorList>
    </citation>
    <scope>NUCLEOTIDE SEQUENCE [LARGE SCALE GENOMIC DNA]</scope>
    <source>
        <strain evidence="2 3">Baltimore</strain>
    </source>
</reference>
<evidence type="ECO:0000313" key="2">
    <source>
        <dbReference type="EMBL" id="RCN36819.1"/>
    </source>
</evidence>
<dbReference type="Proteomes" id="UP000252519">
    <property type="component" value="Unassembled WGS sequence"/>
</dbReference>